<dbReference type="InterPro" id="IPR000719">
    <property type="entry name" value="Prot_kinase_dom"/>
</dbReference>
<evidence type="ECO:0000256" key="6">
    <source>
        <dbReference type="ARBA" id="ARBA00037982"/>
    </source>
</evidence>
<evidence type="ECO:0000256" key="1">
    <source>
        <dbReference type="ARBA" id="ARBA00022679"/>
    </source>
</evidence>
<dbReference type="Gene3D" id="1.10.510.10">
    <property type="entry name" value="Transferase(Phosphotransferase) domain 1"/>
    <property type="match status" value="2"/>
</dbReference>
<comment type="caution">
    <text evidence="9">The sequence shown here is derived from an EMBL/GenBank/DDBJ whole genome shotgun (WGS) entry which is preliminary data.</text>
</comment>
<evidence type="ECO:0000256" key="4">
    <source>
        <dbReference type="ARBA" id="ARBA00022840"/>
    </source>
</evidence>
<feature type="region of interest" description="Disordered" evidence="7">
    <location>
        <begin position="491"/>
        <end position="515"/>
    </location>
</feature>
<name>A0ABQ7J9F1_9APIC</name>
<dbReference type="Pfam" id="PF00069">
    <property type="entry name" value="Pkinase"/>
    <property type="match status" value="3"/>
</dbReference>
<reference evidence="9 10" key="1">
    <citation type="journal article" date="2020" name="bioRxiv">
        <title>Metabolic contributions of an alphaproteobacterial endosymbiont in the apicomplexan Cardiosporidium cionae.</title>
        <authorList>
            <person name="Hunter E.S."/>
            <person name="Paight C.J."/>
            <person name="Lane C.E."/>
        </authorList>
    </citation>
    <scope>NUCLEOTIDE SEQUENCE [LARGE SCALE GENOMIC DNA]</scope>
    <source>
        <strain evidence="9">ESH_2018</strain>
    </source>
</reference>
<evidence type="ECO:0000313" key="9">
    <source>
        <dbReference type="EMBL" id="KAF8820633.1"/>
    </source>
</evidence>
<dbReference type="InterPro" id="IPR050339">
    <property type="entry name" value="CC_SR_Kinase"/>
</dbReference>
<keyword evidence="10" id="KW-1185">Reference proteome</keyword>
<protein>
    <submittedName>
        <fullName evidence="9">Myosin-light-chain kinase</fullName>
    </submittedName>
</protein>
<gene>
    <name evidence="9" type="ORF">IE077_000440</name>
</gene>
<dbReference type="SMART" id="SM00220">
    <property type="entry name" value="S_TKc"/>
    <property type="match status" value="1"/>
</dbReference>
<organism evidence="9 10">
    <name type="scientific">Cardiosporidium cionae</name>
    <dbReference type="NCBI Taxonomy" id="476202"/>
    <lineage>
        <taxon>Eukaryota</taxon>
        <taxon>Sar</taxon>
        <taxon>Alveolata</taxon>
        <taxon>Apicomplexa</taxon>
        <taxon>Aconoidasida</taxon>
        <taxon>Nephromycida</taxon>
        <taxon>Cardiosporidium</taxon>
    </lineage>
</organism>
<evidence type="ECO:0000256" key="2">
    <source>
        <dbReference type="ARBA" id="ARBA00022741"/>
    </source>
</evidence>
<sequence length="1145" mass="127693">MKTVKNEKWRQPWRRIIDNKGKHSNLLAESLLNSPVIGQRLSSDFKDIKIFDGGSFGCVYKATHKIDCQIYAIKHIRFVTEDHLLESQAKKHLREVRVLRSLDEHSNIVRYFNSWLEVIRLPSKAEKKEFIEAQKLQASSKLPKNHPPDVFLSSHSSEETPLHFSDDSIDEEEPQVVFAPDGCLTEAEGFSSIPSPLCLPFPQYSKKAKLLYPLQKRGGGNENFFLPSNSDDFLLSYSKYIAKAPPPSIEREGEYPFQQQGSLRNSILPHKRSPLKEVDGCQRESVGMPWMASPHINPFLCISPVASSVSLKQCNRAKPSRVEVHLFIQMQYYPQNLAQYIAATSTPGEQRNHKIIEMLIMGLAHLHRHGVMHRDLKPSNLFLTEDNIIKIGDFGLAIQEKLPCLKKSTHLTRLDPCNPDLPIDIHCEASPEKMKANRSNLSSPAPPPPSLNHHFSGSYFSCYPLKMFHNKMDGFLKKSFLGGKLLPKLSIPKPLSQSGKNSSAGPTQQDGQKGDLKGEAIVSPLSLEQEILQEVDGNVEGEAKGINSPPRAPKWKKWGSFLRFGGGPPLLAETDVKKDLPHKDGDLSPHRNAEMYARFGTPTSRGLAADESLYLKNRCVLCGSDDSMVCAHQTAGIGTHMYASPEQLNGSVYNQQVDMWSLGLILVDLFTRSKTIMERIDVLKNARIGILSAEFIQMFPTISYLIQQLLQSNPANRPTSISLEKKLAAIGSTAFFETAWWKDMPAAESMNVWPHREETKALSFLSSADTKHPFLSYSLKPSSYEWVPNAFPTPGNFLELEKRKSLRSTNTTFGYSFNSGDADVEGNMPLSSRRNRRCSTCSSFTLPEETPRKMLQFVGADDECSESISESTSILPLTQFAHPCASSETHAKQQISPHVLKGFAQFITPQGETQDRVCALDIQQQSLGIYENPNDLKATETYSLGSEDGFKVVEILVLNDPEILEPMDREEEQQDELVNGNASTRSFKNIFCFDAEKIIYRPTSPCSKLSHSLLESCAVSATDNSADSLVSSHATTLTLILSSNQPGCSELDYGLRRKLDDSLTPTTDKMVESACSTPMSRVAASTPSTRSSSTAFFNLRSYVNDANELGSKRFEPSYSDISDLEYLSSIFGNSTFVLKFTNSNL</sequence>
<dbReference type="InterPro" id="IPR011009">
    <property type="entry name" value="Kinase-like_dom_sf"/>
</dbReference>
<dbReference type="Gene3D" id="3.30.200.20">
    <property type="entry name" value="Phosphorylase Kinase, domain 1"/>
    <property type="match status" value="1"/>
</dbReference>
<comment type="similarity">
    <text evidence="6">Belongs to the protein kinase superfamily. Ser/Thr protein kinase family. GCN2 subfamily.</text>
</comment>
<keyword evidence="3 9" id="KW-0418">Kinase</keyword>
<keyword evidence="2" id="KW-0547">Nucleotide-binding</keyword>
<dbReference type="PROSITE" id="PS50011">
    <property type="entry name" value="PROTEIN_KINASE_DOM"/>
    <property type="match status" value="1"/>
</dbReference>
<dbReference type="EMBL" id="JADAQX010000338">
    <property type="protein sequence ID" value="KAF8820633.1"/>
    <property type="molecule type" value="Genomic_DNA"/>
</dbReference>
<feature type="compositionally biased region" description="Polar residues" evidence="7">
    <location>
        <begin position="497"/>
        <end position="511"/>
    </location>
</feature>
<evidence type="ECO:0000313" key="10">
    <source>
        <dbReference type="Proteomes" id="UP000823046"/>
    </source>
</evidence>
<keyword evidence="4" id="KW-0067">ATP-binding</keyword>
<dbReference type="CDD" id="cd00180">
    <property type="entry name" value="PKc"/>
    <property type="match status" value="1"/>
</dbReference>
<evidence type="ECO:0000259" key="8">
    <source>
        <dbReference type="PROSITE" id="PS50011"/>
    </source>
</evidence>
<dbReference type="GO" id="GO:0016301">
    <property type="term" value="F:kinase activity"/>
    <property type="evidence" value="ECO:0007669"/>
    <property type="project" value="UniProtKB-KW"/>
</dbReference>
<dbReference type="SUPFAM" id="SSF56112">
    <property type="entry name" value="Protein kinase-like (PK-like)"/>
    <property type="match status" value="1"/>
</dbReference>
<keyword evidence="5" id="KW-0652">Protein synthesis inhibitor</keyword>
<accession>A0ABQ7J9F1</accession>
<dbReference type="PROSITE" id="PS00108">
    <property type="entry name" value="PROTEIN_KINASE_ST"/>
    <property type="match status" value="1"/>
</dbReference>
<keyword evidence="1" id="KW-0808">Transferase</keyword>
<dbReference type="Proteomes" id="UP000823046">
    <property type="component" value="Unassembled WGS sequence"/>
</dbReference>
<feature type="domain" description="Protein kinase" evidence="8">
    <location>
        <begin position="45"/>
        <end position="736"/>
    </location>
</feature>
<dbReference type="PANTHER" id="PTHR11042:SF187">
    <property type="entry name" value="EUKARYOTIC TRANSLATION INITIATION FACTOR 2-ALPHA KINASE 2"/>
    <property type="match status" value="1"/>
</dbReference>
<dbReference type="PANTHER" id="PTHR11042">
    <property type="entry name" value="EUKARYOTIC TRANSLATION INITIATION FACTOR 2-ALPHA KINASE EIF2-ALPHA KINASE -RELATED"/>
    <property type="match status" value="1"/>
</dbReference>
<proteinExistence type="inferred from homology"/>
<evidence type="ECO:0000256" key="3">
    <source>
        <dbReference type="ARBA" id="ARBA00022777"/>
    </source>
</evidence>
<evidence type="ECO:0000256" key="5">
    <source>
        <dbReference type="ARBA" id="ARBA00023193"/>
    </source>
</evidence>
<evidence type="ECO:0000256" key="7">
    <source>
        <dbReference type="SAM" id="MobiDB-lite"/>
    </source>
</evidence>
<dbReference type="InterPro" id="IPR008271">
    <property type="entry name" value="Ser/Thr_kinase_AS"/>
</dbReference>